<dbReference type="AlphaFoldDB" id="A0A8S1UWJ5"/>
<protein>
    <submittedName>
        <fullName evidence="1">Uncharacterized protein</fullName>
    </submittedName>
</protein>
<evidence type="ECO:0000313" key="2">
    <source>
        <dbReference type="Proteomes" id="UP000683925"/>
    </source>
</evidence>
<dbReference type="Proteomes" id="UP000683925">
    <property type="component" value="Unassembled WGS sequence"/>
</dbReference>
<proteinExistence type="predicted"/>
<sequence>MEKKINEEQEGDFITNDITTIQVHLFGEAGNCIAKIKQNEQFYSQAQDVGVNELNKKRLRQLISKECIPFKYKIIKVYQK</sequence>
<keyword evidence="2" id="KW-1185">Reference proteome</keyword>
<dbReference type="EMBL" id="CAJJDP010000053">
    <property type="protein sequence ID" value="CAD8169458.1"/>
    <property type="molecule type" value="Genomic_DNA"/>
</dbReference>
<organism evidence="1 2">
    <name type="scientific">Paramecium octaurelia</name>
    <dbReference type="NCBI Taxonomy" id="43137"/>
    <lineage>
        <taxon>Eukaryota</taxon>
        <taxon>Sar</taxon>
        <taxon>Alveolata</taxon>
        <taxon>Ciliophora</taxon>
        <taxon>Intramacronucleata</taxon>
        <taxon>Oligohymenophorea</taxon>
        <taxon>Peniculida</taxon>
        <taxon>Parameciidae</taxon>
        <taxon>Paramecium</taxon>
    </lineage>
</organism>
<reference evidence="1" key="1">
    <citation type="submission" date="2021-01" db="EMBL/GenBank/DDBJ databases">
        <authorList>
            <consortium name="Genoscope - CEA"/>
            <person name="William W."/>
        </authorList>
    </citation>
    <scope>NUCLEOTIDE SEQUENCE</scope>
</reference>
<accession>A0A8S1UWJ5</accession>
<evidence type="ECO:0000313" key="1">
    <source>
        <dbReference type="EMBL" id="CAD8169458.1"/>
    </source>
</evidence>
<gene>
    <name evidence="1" type="ORF">POCTA_138.1.T0530240</name>
</gene>
<name>A0A8S1UWJ5_PAROT</name>
<comment type="caution">
    <text evidence="1">The sequence shown here is derived from an EMBL/GenBank/DDBJ whole genome shotgun (WGS) entry which is preliminary data.</text>
</comment>